<reference evidence="1 2" key="1">
    <citation type="submission" date="2018-04" db="EMBL/GenBank/DDBJ databases">
        <title>Thalassorhabdus spongiae gen. nov., sp. nov., isolated from a marine sponge in South-West Iceland.</title>
        <authorList>
            <person name="Knobloch S."/>
            <person name="Daussin A."/>
            <person name="Johannsson R."/>
            <person name="Marteinsson V.T."/>
        </authorList>
    </citation>
    <scope>NUCLEOTIDE SEQUENCE [LARGE SCALE GENOMIC DNA]</scope>
    <source>
        <strain evidence="1 2">Hp12</strain>
    </source>
</reference>
<accession>A0A2V1GX85</accession>
<protein>
    <submittedName>
        <fullName evidence="1">Uncharacterized protein</fullName>
    </submittedName>
</protein>
<gene>
    <name evidence="1" type="ORF">DC094_16520</name>
</gene>
<evidence type="ECO:0000313" key="2">
    <source>
        <dbReference type="Proteomes" id="UP000244906"/>
    </source>
</evidence>
<keyword evidence="2" id="KW-1185">Reference proteome</keyword>
<evidence type="ECO:0000313" key="1">
    <source>
        <dbReference type="EMBL" id="PVZ66305.1"/>
    </source>
</evidence>
<sequence length="197" mass="22271">MSNLSEPDIFEANPSYKANEIYNELEQAGFPDYEYRVLNDARHLYFQASIENNHLLLTEGTNALGGCAFLFGGHVEVEDSGLFYATWQSYVLTNKVRGACRDGQSSHHSDRSQYEVVLPNMGCMLFGIRDSRTWFQAERHAFSTGLLDKVAHLGDWLQHKKSGNRQVGPKGFSGFSEKLDTQLVVKNPPSPWSDYLK</sequence>
<dbReference type="EMBL" id="QDDL01000008">
    <property type="protein sequence ID" value="PVZ66305.1"/>
    <property type="molecule type" value="Genomic_DNA"/>
</dbReference>
<name>A0A2V1GX85_9GAMM</name>
<dbReference type="OrthoDB" id="7064452at2"/>
<dbReference type="Proteomes" id="UP000244906">
    <property type="component" value="Unassembled WGS sequence"/>
</dbReference>
<dbReference type="AlphaFoldDB" id="A0A2V1GX85"/>
<dbReference type="RefSeq" id="WP_116688226.1">
    <property type="nucleotide sequence ID" value="NZ_CAWNYD010000008.1"/>
</dbReference>
<proteinExistence type="predicted"/>
<comment type="caution">
    <text evidence="1">The sequence shown here is derived from an EMBL/GenBank/DDBJ whole genome shotgun (WGS) entry which is preliminary data.</text>
</comment>
<organism evidence="1 2">
    <name type="scientific">Pelagibaculum spongiae</name>
    <dbReference type="NCBI Taxonomy" id="2080658"/>
    <lineage>
        <taxon>Bacteria</taxon>
        <taxon>Pseudomonadati</taxon>
        <taxon>Pseudomonadota</taxon>
        <taxon>Gammaproteobacteria</taxon>
        <taxon>Oceanospirillales</taxon>
        <taxon>Pelagibaculum</taxon>
    </lineage>
</organism>